<dbReference type="PANTHER" id="PTHR46082">
    <property type="entry name" value="ATP/GTP-BINDING PROTEIN-RELATED"/>
    <property type="match status" value="1"/>
</dbReference>
<dbReference type="SUPFAM" id="SSF48452">
    <property type="entry name" value="TPR-like"/>
    <property type="match status" value="2"/>
</dbReference>
<name>A0AAD7C2P6_MYCRO</name>
<comment type="caution">
    <text evidence="2">The sequence shown here is derived from an EMBL/GenBank/DDBJ whole genome shotgun (WGS) entry which is preliminary data.</text>
</comment>
<dbReference type="Gene3D" id="1.25.40.10">
    <property type="entry name" value="Tetratricopeptide repeat domain"/>
    <property type="match status" value="1"/>
</dbReference>
<dbReference type="InterPro" id="IPR053137">
    <property type="entry name" value="NLR-like"/>
</dbReference>
<accession>A0AAD7C2P6</accession>
<keyword evidence="2" id="KW-0378">Hydrolase</keyword>
<dbReference type="Proteomes" id="UP001221757">
    <property type="component" value="Unassembled WGS sequence"/>
</dbReference>
<dbReference type="PANTHER" id="PTHR46082:SF6">
    <property type="entry name" value="AAA+ ATPASE DOMAIN-CONTAINING PROTEIN-RELATED"/>
    <property type="match status" value="1"/>
</dbReference>
<dbReference type="SUPFAM" id="SSF52540">
    <property type="entry name" value="P-loop containing nucleoside triphosphate hydrolases"/>
    <property type="match status" value="1"/>
</dbReference>
<evidence type="ECO:0000313" key="3">
    <source>
        <dbReference type="Proteomes" id="UP001221757"/>
    </source>
</evidence>
<dbReference type="EMBL" id="JARKIE010000460">
    <property type="protein sequence ID" value="KAJ7637422.1"/>
    <property type="molecule type" value="Genomic_DNA"/>
</dbReference>
<dbReference type="AlphaFoldDB" id="A0AAD7C2P6"/>
<protein>
    <submittedName>
        <fullName evidence="2">P-loop containing nucleoside triphosphate hydrolase protein</fullName>
    </submittedName>
</protein>
<dbReference type="Pfam" id="PF25000">
    <property type="entry name" value="DUF7779"/>
    <property type="match status" value="1"/>
</dbReference>
<dbReference type="CDD" id="cd21037">
    <property type="entry name" value="MLKL_NTD"/>
    <property type="match status" value="1"/>
</dbReference>
<proteinExistence type="predicted"/>
<dbReference type="InterPro" id="IPR027417">
    <property type="entry name" value="P-loop_NTPase"/>
</dbReference>
<dbReference type="GO" id="GO:0016787">
    <property type="term" value="F:hydrolase activity"/>
    <property type="evidence" value="ECO:0007669"/>
    <property type="project" value="UniProtKB-KW"/>
</dbReference>
<keyword evidence="3" id="KW-1185">Reference proteome</keyword>
<organism evidence="2 3">
    <name type="scientific">Mycena rosella</name>
    <name type="common">Pink bonnet</name>
    <name type="synonym">Agaricus rosellus</name>
    <dbReference type="NCBI Taxonomy" id="1033263"/>
    <lineage>
        <taxon>Eukaryota</taxon>
        <taxon>Fungi</taxon>
        <taxon>Dikarya</taxon>
        <taxon>Basidiomycota</taxon>
        <taxon>Agaricomycotina</taxon>
        <taxon>Agaricomycetes</taxon>
        <taxon>Agaricomycetidae</taxon>
        <taxon>Agaricales</taxon>
        <taxon>Marasmiineae</taxon>
        <taxon>Mycenaceae</taxon>
        <taxon>Mycena</taxon>
    </lineage>
</organism>
<evidence type="ECO:0000259" key="1">
    <source>
        <dbReference type="Pfam" id="PF25000"/>
    </source>
</evidence>
<dbReference type="InterPro" id="IPR056681">
    <property type="entry name" value="DUF7779"/>
</dbReference>
<dbReference type="Pfam" id="PF13374">
    <property type="entry name" value="TPR_10"/>
    <property type="match status" value="5"/>
</dbReference>
<sequence length="792" mass="88418">MSTAHTTPAASNSTRRRAFHVLRPSSESKLDWLETSLTTAKGITAAAECLPFPYVKGVFGLVVIILETVEKVKKNRDDVKELCDNVMEIVRIIQDQLSSHGDTAAVKFKGLCEDLEGVLQGILKAVQQMQAEPQGFRSRFKEVVKLGSVADEIAGHRVRIQELRSNFLLMAAIDTNLHLHKALSMGIPSSLPPTQVTHSITKCPPPSRIFHGRQIILDKMHQFFEAELEIQHIFLLHGLGGAGKTQTALKFIQECSSSFSDIFLVDTSTLETIDTGLKNIAATKNVGSTTDDALQWLSSQPSKWLLLFDNADDPSINLYRFFPPCTHGNILITSRNPGLRMYAGSHSLVSDMEELDAVELLLKSASEDITAGNKVIAAEIVKALWYLPLAIIQAGAFISKSGVLDKYLDLYKENQAKLLREKPTQSHTDYAWTVYTTWQISFDQLSQPAKTLLQLWSFLHHEGISEDIFSRASAYEPHSHPSGPSQEELLEPIKFISQFIDTAGVWDSLHFIEATTEMKSYSLVNFDPNKKSFSVHPLVHSWTRATLTHPESYHDSMVAIVGMAIADIPWQDMTLTSSKLLPHVDSLLSGNGNVKPDFRHEYGTLYRWADRLKDAEQLGLAVVECRKGILGDSHPDTLFATSSLASTYHQLGRLKEAEELEILVLEKRRKILGEDHPDTLHVMGNLALTYYQLGQLKEAEELGVVGLEKWRKIVGEDHPDTLLAMSNLASTYHKLGQLKEAEELDVVVFEKRRKILGEDHPDTLHAMGNLASTYHKLGQLKEAEELKVVVLE</sequence>
<gene>
    <name evidence="2" type="ORF">B0H17DRAFT_995211</name>
</gene>
<dbReference type="InterPro" id="IPR059179">
    <property type="entry name" value="MLKL-like_MCAfunc"/>
</dbReference>
<reference evidence="2" key="1">
    <citation type="submission" date="2023-03" db="EMBL/GenBank/DDBJ databases">
        <title>Massive genome expansion in bonnet fungi (Mycena s.s.) driven by repeated elements and novel gene families across ecological guilds.</title>
        <authorList>
            <consortium name="Lawrence Berkeley National Laboratory"/>
            <person name="Harder C.B."/>
            <person name="Miyauchi S."/>
            <person name="Viragh M."/>
            <person name="Kuo A."/>
            <person name="Thoen E."/>
            <person name="Andreopoulos B."/>
            <person name="Lu D."/>
            <person name="Skrede I."/>
            <person name="Drula E."/>
            <person name="Henrissat B."/>
            <person name="Morin E."/>
            <person name="Kohler A."/>
            <person name="Barry K."/>
            <person name="LaButti K."/>
            <person name="Morin E."/>
            <person name="Salamov A."/>
            <person name="Lipzen A."/>
            <person name="Mereny Z."/>
            <person name="Hegedus B."/>
            <person name="Baldrian P."/>
            <person name="Stursova M."/>
            <person name="Weitz H."/>
            <person name="Taylor A."/>
            <person name="Grigoriev I.V."/>
            <person name="Nagy L.G."/>
            <person name="Martin F."/>
            <person name="Kauserud H."/>
        </authorList>
    </citation>
    <scope>NUCLEOTIDE SEQUENCE</scope>
    <source>
        <strain evidence="2">CBHHK067</strain>
    </source>
</reference>
<dbReference type="InterPro" id="IPR011990">
    <property type="entry name" value="TPR-like_helical_dom_sf"/>
</dbReference>
<dbReference type="Gene3D" id="3.40.50.300">
    <property type="entry name" value="P-loop containing nucleotide triphosphate hydrolases"/>
    <property type="match status" value="1"/>
</dbReference>
<feature type="non-terminal residue" evidence="2">
    <location>
        <position position="1"/>
    </location>
</feature>
<dbReference type="InterPro" id="IPR036537">
    <property type="entry name" value="Adaptor_Cbl_N_dom_sf"/>
</dbReference>
<evidence type="ECO:0000313" key="2">
    <source>
        <dbReference type="EMBL" id="KAJ7637422.1"/>
    </source>
</evidence>
<dbReference type="GO" id="GO:0007166">
    <property type="term" value="P:cell surface receptor signaling pathway"/>
    <property type="evidence" value="ECO:0007669"/>
    <property type="project" value="InterPro"/>
</dbReference>
<dbReference type="Gene3D" id="1.20.930.20">
    <property type="entry name" value="Adaptor protein Cbl, N-terminal domain"/>
    <property type="match status" value="1"/>
</dbReference>
<feature type="domain" description="DUF7779" evidence="1">
    <location>
        <begin position="441"/>
        <end position="550"/>
    </location>
</feature>